<dbReference type="GO" id="GO:0032259">
    <property type="term" value="P:methylation"/>
    <property type="evidence" value="ECO:0007669"/>
    <property type="project" value="UniProtKB-KW"/>
</dbReference>
<dbReference type="Pfam" id="PF13649">
    <property type="entry name" value="Methyltransf_25"/>
    <property type="match status" value="1"/>
</dbReference>
<dbReference type="HOGENOM" id="CLU_060275_3_0_7"/>
<dbReference type="InterPro" id="IPR029063">
    <property type="entry name" value="SAM-dependent_MTases_sf"/>
</dbReference>
<dbReference type="InterPro" id="IPR041698">
    <property type="entry name" value="Methyltransf_25"/>
</dbReference>
<gene>
    <name evidence="2" type="ORF">CCV52592_0091</name>
</gene>
<evidence type="ECO:0000259" key="1">
    <source>
        <dbReference type="Pfam" id="PF13649"/>
    </source>
</evidence>
<dbReference type="KEGG" id="ccv:CCV52592_0091"/>
<dbReference type="EMBL" id="CP000767">
    <property type="protein sequence ID" value="EAT99509.1"/>
    <property type="molecule type" value="Genomic_DNA"/>
</dbReference>
<organism evidence="2 3">
    <name type="scientific">Campylobacter curvus (strain 525.92)</name>
    <dbReference type="NCBI Taxonomy" id="360105"/>
    <lineage>
        <taxon>Bacteria</taxon>
        <taxon>Pseudomonadati</taxon>
        <taxon>Campylobacterota</taxon>
        <taxon>Epsilonproteobacteria</taxon>
        <taxon>Campylobacterales</taxon>
        <taxon>Campylobacteraceae</taxon>
        <taxon>Campylobacter</taxon>
    </lineage>
</organism>
<feature type="domain" description="Methyltransferase" evidence="1">
    <location>
        <begin position="43"/>
        <end position="124"/>
    </location>
</feature>
<name>A7GW21_CAMC5</name>
<dbReference type="AlphaFoldDB" id="A7GW21"/>
<dbReference type="CDD" id="cd02440">
    <property type="entry name" value="AdoMet_MTases"/>
    <property type="match status" value="1"/>
</dbReference>
<dbReference type="OrthoDB" id="9790700at2"/>
<dbReference type="GO" id="GO:0008168">
    <property type="term" value="F:methyltransferase activity"/>
    <property type="evidence" value="ECO:0007669"/>
    <property type="project" value="UniProtKB-KW"/>
</dbReference>
<dbReference type="SUPFAM" id="SSF53335">
    <property type="entry name" value="S-adenosyl-L-methionine-dependent methyltransferases"/>
    <property type="match status" value="1"/>
</dbReference>
<keyword evidence="3" id="KW-1185">Reference proteome</keyword>
<dbReference type="RefSeq" id="WP_011991689.1">
    <property type="nucleotide sequence ID" value="NC_009715.2"/>
</dbReference>
<evidence type="ECO:0000313" key="3">
    <source>
        <dbReference type="Proteomes" id="UP000006380"/>
    </source>
</evidence>
<accession>A7GW21</accession>
<dbReference type="STRING" id="360105.CCV52592_0091"/>
<protein>
    <submittedName>
        <fullName evidence="2">SAM-dependent methyltransferase</fullName>
    </submittedName>
</protein>
<evidence type="ECO:0000313" key="2">
    <source>
        <dbReference type="EMBL" id="EAT99509.1"/>
    </source>
</evidence>
<dbReference type="Proteomes" id="UP000006380">
    <property type="component" value="Chromosome"/>
</dbReference>
<dbReference type="Gene3D" id="3.40.50.150">
    <property type="entry name" value="Vaccinia Virus protein VP39"/>
    <property type="match status" value="1"/>
</dbReference>
<reference evidence="2" key="1">
    <citation type="submission" date="2016-07" db="EMBL/GenBank/DDBJ databases">
        <title>Comparative genomics of the Campylobacter concisus group.</title>
        <authorList>
            <person name="Miller W.G."/>
            <person name="Yee E."/>
            <person name="Chapman M.H."/>
            <person name="Huynh S."/>
            <person name="Bono J.L."/>
            <person name="On S.L.W."/>
            <person name="StLeger J."/>
            <person name="Foster G."/>
            <person name="Parker C.T."/>
        </authorList>
    </citation>
    <scope>NUCLEOTIDE SEQUENCE</scope>
    <source>
        <strain evidence="2">525.92</strain>
    </source>
</reference>
<sequence>MQNIWDKKASNYQRFDGSINKFQRQVFDALQNFGVNFSGKSLVDIGCGTGVWTLLLAKEASHITAVDSSAGMIDILRQDAAKFSVKNVTAVQKSWQEFSCDEIYDIALTTMSPAIASEEDFKKFYALGEVKIYLGWARSRTSDILEPFFKKFGRQASEYPATRRLEEWLKVQNLAYKSELLSESRTARRSFDEALENICWHLEINGLKFDKNEIITMLKPLCKDGYLVETIDSLMKLFVF</sequence>
<proteinExistence type="predicted"/>
<keyword evidence="2" id="KW-0489">Methyltransferase</keyword>
<keyword evidence="2" id="KW-0808">Transferase</keyword>